<dbReference type="RefSeq" id="WP_110751842.1">
    <property type="nucleotide sequence ID" value="NZ_QJTF01000011.1"/>
</dbReference>
<gene>
    <name evidence="11" type="ORF">C7477_11124</name>
</gene>
<name>A0A318TA61_9HYPH</name>
<keyword evidence="11" id="KW-0282">Flagellum</keyword>
<keyword evidence="12" id="KW-1185">Reference proteome</keyword>
<dbReference type="GO" id="GO:0009425">
    <property type="term" value="C:bacterial-type flagellum basal body"/>
    <property type="evidence" value="ECO:0007669"/>
    <property type="project" value="UniProtKB-SubCell"/>
</dbReference>
<keyword evidence="6 10" id="KW-1133">Transmembrane helix</keyword>
<organism evidence="11 12">
    <name type="scientific">Phyllobacterium leguminum</name>
    <dbReference type="NCBI Taxonomy" id="314237"/>
    <lineage>
        <taxon>Bacteria</taxon>
        <taxon>Pseudomonadati</taxon>
        <taxon>Pseudomonadota</taxon>
        <taxon>Alphaproteobacteria</taxon>
        <taxon>Hyphomicrobiales</taxon>
        <taxon>Phyllobacteriaceae</taxon>
        <taxon>Phyllobacterium</taxon>
    </lineage>
</organism>
<dbReference type="PRINTS" id="PR00953">
    <property type="entry name" value="TYPE3IMRPROT"/>
</dbReference>
<keyword evidence="11" id="KW-0966">Cell projection</keyword>
<protein>
    <recommendedName>
        <fullName evidence="3 9">Flagellar biosynthetic protein FliR</fullName>
    </recommendedName>
</protein>
<dbReference type="Pfam" id="PF01311">
    <property type="entry name" value="Bac_export_1"/>
    <property type="match status" value="1"/>
</dbReference>
<reference evidence="11 12" key="1">
    <citation type="submission" date="2018-06" db="EMBL/GenBank/DDBJ databases">
        <title>Genomic Encyclopedia of Type Strains, Phase III (KMG-III): the genomes of soil and plant-associated and newly described type strains.</title>
        <authorList>
            <person name="Whitman W."/>
        </authorList>
    </citation>
    <scope>NUCLEOTIDE SEQUENCE [LARGE SCALE GENOMIC DNA]</scope>
    <source>
        <strain evidence="11 12">ORS 1419</strain>
    </source>
</reference>
<feature type="transmembrane region" description="Helical" evidence="10">
    <location>
        <begin position="218"/>
        <end position="240"/>
    </location>
</feature>
<keyword evidence="5 10" id="KW-0812">Transmembrane</keyword>
<feature type="transmembrane region" description="Helical" evidence="10">
    <location>
        <begin position="193"/>
        <end position="211"/>
    </location>
</feature>
<sequence length="258" mass="27451">MNLALPLLSLPFNEMLPAAFLVFARVGACLMTMPGISSPRVPLSVRLFLALALSLAVVPLLEPRMAAAVGNAEPWTLLRLIVTESMVGGLIGILAQIYFWALQFMASVIAAAIGYSGAPGGAVEQTEPQAIIGSIITFSALFLFFVTDLHLEVLRALLASYSVIPIDSGLKPSAALVDITDAFSSAFTGTLRIAAPFIVFAVLVNIAIGLINKLTPTIPVYFISMPFVLAGGLALTYFLLPELLAFFLSEIGQFLRSF</sequence>
<comment type="subcellular location">
    <subcellularLocation>
        <location evidence="10">Cell membrane</location>
        <topology evidence="10">Multi-pass membrane protein</topology>
    </subcellularLocation>
    <subcellularLocation>
        <location evidence="10">Bacterial flagellum basal body</location>
    </subcellularLocation>
</comment>
<accession>A0A318TA61</accession>
<evidence type="ECO:0000256" key="2">
    <source>
        <dbReference type="ARBA" id="ARBA00009772"/>
    </source>
</evidence>
<dbReference type="AlphaFoldDB" id="A0A318TA61"/>
<proteinExistence type="inferred from homology"/>
<dbReference type="InterPro" id="IPR006303">
    <property type="entry name" value="FliR"/>
</dbReference>
<keyword evidence="4 10" id="KW-1003">Cell membrane</keyword>
<dbReference type="GO" id="GO:0006605">
    <property type="term" value="P:protein targeting"/>
    <property type="evidence" value="ECO:0007669"/>
    <property type="project" value="UniProtKB-UniRule"/>
</dbReference>
<comment type="function">
    <text evidence="1 10">Role in flagellar biosynthesis.</text>
</comment>
<feature type="transmembrane region" description="Helical" evidence="10">
    <location>
        <begin position="97"/>
        <end position="118"/>
    </location>
</feature>
<dbReference type="GO" id="GO:0044780">
    <property type="term" value="P:bacterial-type flagellum assembly"/>
    <property type="evidence" value="ECO:0007669"/>
    <property type="project" value="UniProtKB-UniRule"/>
</dbReference>
<evidence type="ECO:0000256" key="3">
    <source>
        <dbReference type="ARBA" id="ARBA00021717"/>
    </source>
</evidence>
<dbReference type="PANTHER" id="PTHR30065:SF8">
    <property type="entry name" value="FLAGELLAR BIOSYNTHETIC PROTEIN FLIR"/>
    <property type="match status" value="1"/>
</dbReference>
<comment type="similarity">
    <text evidence="2 10">Belongs to the FliR/MopE/SpaR family.</text>
</comment>
<comment type="caution">
    <text evidence="11">The sequence shown here is derived from an EMBL/GenBank/DDBJ whole genome shotgun (WGS) entry which is preliminary data.</text>
</comment>
<keyword evidence="7 10" id="KW-0472">Membrane</keyword>
<evidence type="ECO:0000313" key="11">
    <source>
        <dbReference type="EMBL" id="PYE87677.1"/>
    </source>
</evidence>
<dbReference type="Proteomes" id="UP000247454">
    <property type="component" value="Unassembled WGS sequence"/>
</dbReference>
<dbReference type="PANTHER" id="PTHR30065">
    <property type="entry name" value="FLAGELLAR BIOSYNTHETIC PROTEIN FLIR"/>
    <property type="match status" value="1"/>
</dbReference>
<evidence type="ECO:0000313" key="12">
    <source>
        <dbReference type="Proteomes" id="UP000247454"/>
    </source>
</evidence>
<dbReference type="InterPro" id="IPR002010">
    <property type="entry name" value="T3SS_IM_R"/>
</dbReference>
<feature type="transmembrane region" description="Helical" evidence="10">
    <location>
        <begin position="130"/>
        <end position="151"/>
    </location>
</feature>
<evidence type="ECO:0000256" key="5">
    <source>
        <dbReference type="ARBA" id="ARBA00022692"/>
    </source>
</evidence>
<dbReference type="OrthoDB" id="9779817at2"/>
<evidence type="ECO:0000256" key="7">
    <source>
        <dbReference type="ARBA" id="ARBA00023136"/>
    </source>
</evidence>
<feature type="transmembrane region" description="Helical" evidence="10">
    <location>
        <begin position="15"/>
        <end position="36"/>
    </location>
</feature>
<dbReference type="GO" id="GO:0005886">
    <property type="term" value="C:plasma membrane"/>
    <property type="evidence" value="ECO:0007669"/>
    <property type="project" value="UniProtKB-SubCell"/>
</dbReference>
<keyword evidence="11" id="KW-0969">Cilium</keyword>
<evidence type="ECO:0000256" key="10">
    <source>
        <dbReference type="RuleBase" id="RU362071"/>
    </source>
</evidence>
<evidence type="ECO:0000256" key="4">
    <source>
        <dbReference type="ARBA" id="ARBA00022475"/>
    </source>
</evidence>
<evidence type="ECO:0000256" key="9">
    <source>
        <dbReference type="NCBIfam" id="TIGR01400"/>
    </source>
</evidence>
<evidence type="ECO:0000256" key="6">
    <source>
        <dbReference type="ARBA" id="ARBA00022989"/>
    </source>
</evidence>
<dbReference type="NCBIfam" id="TIGR01400">
    <property type="entry name" value="fliR"/>
    <property type="match status" value="1"/>
</dbReference>
<evidence type="ECO:0000256" key="8">
    <source>
        <dbReference type="ARBA" id="ARBA00023143"/>
    </source>
</evidence>
<evidence type="ECO:0000256" key="1">
    <source>
        <dbReference type="ARBA" id="ARBA00002578"/>
    </source>
</evidence>
<dbReference type="EMBL" id="QJTF01000011">
    <property type="protein sequence ID" value="PYE87677.1"/>
    <property type="molecule type" value="Genomic_DNA"/>
</dbReference>
<keyword evidence="8 10" id="KW-0975">Bacterial flagellum</keyword>
<feature type="transmembrane region" description="Helical" evidence="10">
    <location>
        <begin position="43"/>
        <end position="61"/>
    </location>
</feature>